<keyword evidence="3" id="KW-1185">Reference proteome</keyword>
<proteinExistence type="predicted"/>
<gene>
    <name evidence="2" type="ORF">FCALED_LOCUS10739</name>
</gene>
<name>A0A9N9DQP3_9GLOM</name>
<evidence type="ECO:0000256" key="1">
    <source>
        <dbReference type="SAM" id="Phobius"/>
    </source>
</evidence>
<evidence type="ECO:0000313" key="3">
    <source>
        <dbReference type="Proteomes" id="UP000789570"/>
    </source>
</evidence>
<evidence type="ECO:0000313" key="2">
    <source>
        <dbReference type="EMBL" id="CAG8644513.1"/>
    </source>
</evidence>
<dbReference type="Proteomes" id="UP000789570">
    <property type="component" value="Unassembled WGS sequence"/>
</dbReference>
<keyword evidence="1" id="KW-0472">Membrane</keyword>
<protein>
    <submittedName>
        <fullName evidence="2">9280_t:CDS:1</fullName>
    </submittedName>
</protein>
<comment type="caution">
    <text evidence="2">The sequence shown here is derived from an EMBL/GenBank/DDBJ whole genome shotgun (WGS) entry which is preliminary data.</text>
</comment>
<sequence length="90" mass="9778">MNNNISNIESSKNIIIQICLVTAWPITVSVCLITVTTHFQVRLATTVTHSQVSPITATHSQVCLTVLEHPTALQTTTIIHTTSTTTSVHL</sequence>
<reference evidence="2" key="1">
    <citation type="submission" date="2021-06" db="EMBL/GenBank/DDBJ databases">
        <authorList>
            <person name="Kallberg Y."/>
            <person name="Tangrot J."/>
            <person name="Rosling A."/>
        </authorList>
    </citation>
    <scope>NUCLEOTIDE SEQUENCE</scope>
    <source>
        <strain evidence="2">UK204</strain>
    </source>
</reference>
<feature type="non-terminal residue" evidence="2">
    <location>
        <position position="1"/>
    </location>
</feature>
<keyword evidence="1" id="KW-1133">Transmembrane helix</keyword>
<accession>A0A9N9DQP3</accession>
<feature type="transmembrane region" description="Helical" evidence="1">
    <location>
        <begin position="14"/>
        <end position="35"/>
    </location>
</feature>
<organism evidence="2 3">
    <name type="scientific">Funneliformis caledonium</name>
    <dbReference type="NCBI Taxonomy" id="1117310"/>
    <lineage>
        <taxon>Eukaryota</taxon>
        <taxon>Fungi</taxon>
        <taxon>Fungi incertae sedis</taxon>
        <taxon>Mucoromycota</taxon>
        <taxon>Glomeromycotina</taxon>
        <taxon>Glomeromycetes</taxon>
        <taxon>Glomerales</taxon>
        <taxon>Glomeraceae</taxon>
        <taxon>Funneliformis</taxon>
    </lineage>
</organism>
<dbReference type="AlphaFoldDB" id="A0A9N9DQP3"/>
<keyword evidence="1" id="KW-0812">Transmembrane</keyword>
<dbReference type="EMBL" id="CAJVPQ010004102">
    <property type="protein sequence ID" value="CAG8644513.1"/>
    <property type="molecule type" value="Genomic_DNA"/>
</dbReference>